<evidence type="ECO:0000256" key="5">
    <source>
        <dbReference type="ARBA" id="ARBA00022705"/>
    </source>
</evidence>
<protein>
    <recommendedName>
        <fullName evidence="2">DNA polymerase III subunit delta</fullName>
        <ecNumber evidence="1">2.7.7.7</ecNumber>
    </recommendedName>
</protein>
<feature type="domain" description="DNA polymerase III delta N-terminal" evidence="9">
    <location>
        <begin position="26"/>
        <end position="119"/>
    </location>
</feature>
<evidence type="ECO:0000256" key="1">
    <source>
        <dbReference type="ARBA" id="ARBA00012417"/>
    </source>
</evidence>
<keyword evidence="3" id="KW-0808">Transferase</keyword>
<evidence type="ECO:0000313" key="11">
    <source>
        <dbReference type="EMBL" id="KKM13546.1"/>
    </source>
</evidence>
<evidence type="ECO:0000256" key="7">
    <source>
        <dbReference type="ARBA" id="ARBA00034754"/>
    </source>
</evidence>
<sequence>MAVKGFYFVYGDDADIIEKRYLPDLEKKYESATWLRYDATIDDIRIGPLTTEYNANDLFADSKVILIRNADAKFGQVEELASSLLENPIPTNALVLIAKSWNKTTRLGKLVKKSFTVKELNKPEIKPFDLLDSLNFKNTARVIQQSNLLFENDYNPLALFSLLSGHILLLRKIKEHQGQSADVIAREIKQHIYRVKKTMPALREWSSEDITNALKELQELDRRIRTWQYDEKMLIQMALIKMCT</sequence>
<dbReference type="PANTHER" id="PTHR34388:SF1">
    <property type="entry name" value="DNA POLYMERASE III SUBUNIT DELTA"/>
    <property type="match status" value="1"/>
</dbReference>
<dbReference type="GO" id="GO:0003887">
    <property type="term" value="F:DNA-directed DNA polymerase activity"/>
    <property type="evidence" value="ECO:0007669"/>
    <property type="project" value="UniProtKB-KW"/>
</dbReference>
<dbReference type="Gene3D" id="1.20.272.10">
    <property type="match status" value="1"/>
</dbReference>
<dbReference type="GO" id="GO:0003677">
    <property type="term" value="F:DNA binding"/>
    <property type="evidence" value="ECO:0007669"/>
    <property type="project" value="InterPro"/>
</dbReference>
<organism evidence="11">
    <name type="scientific">marine sediment metagenome</name>
    <dbReference type="NCBI Taxonomy" id="412755"/>
    <lineage>
        <taxon>unclassified sequences</taxon>
        <taxon>metagenomes</taxon>
        <taxon>ecological metagenomes</taxon>
    </lineage>
</organism>
<evidence type="ECO:0000256" key="8">
    <source>
        <dbReference type="ARBA" id="ARBA00049244"/>
    </source>
</evidence>
<evidence type="ECO:0000256" key="3">
    <source>
        <dbReference type="ARBA" id="ARBA00022679"/>
    </source>
</evidence>
<keyword evidence="5" id="KW-0235">DNA replication</keyword>
<dbReference type="EMBL" id="LAZR01015356">
    <property type="protein sequence ID" value="KKM13546.1"/>
    <property type="molecule type" value="Genomic_DNA"/>
</dbReference>
<accession>A0A0F9HDT5</accession>
<dbReference type="InterPro" id="IPR048466">
    <property type="entry name" value="DNA_pol3_delta-like_C"/>
</dbReference>
<dbReference type="Pfam" id="PF06144">
    <property type="entry name" value="DNA_pol3_delta"/>
    <property type="match status" value="1"/>
</dbReference>
<name>A0A0F9HDT5_9ZZZZ</name>
<evidence type="ECO:0000256" key="2">
    <source>
        <dbReference type="ARBA" id="ARBA00017703"/>
    </source>
</evidence>
<evidence type="ECO:0000256" key="4">
    <source>
        <dbReference type="ARBA" id="ARBA00022695"/>
    </source>
</evidence>
<evidence type="ECO:0000259" key="10">
    <source>
        <dbReference type="Pfam" id="PF21694"/>
    </source>
</evidence>
<keyword evidence="6" id="KW-0239">DNA-directed DNA polymerase</keyword>
<comment type="caution">
    <text evidence="11">The sequence shown here is derived from an EMBL/GenBank/DDBJ whole genome shotgun (WGS) entry which is preliminary data.</text>
</comment>
<evidence type="ECO:0000256" key="6">
    <source>
        <dbReference type="ARBA" id="ARBA00022932"/>
    </source>
</evidence>
<comment type="catalytic activity">
    <reaction evidence="8">
        <text>DNA(n) + a 2'-deoxyribonucleoside 5'-triphosphate = DNA(n+1) + diphosphate</text>
        <dbReference type="Rhea" id="RHEA:22508"/>
        <dbReference type="Rhea" id="RHEA-COMP:17339"/>
        <dbReference type="Rhea" id="RHEA-COMP:17340"/>
        <dbReference type="ChEBI" id="CHEBI:33019"/>
        <dbReference type="ChEBI" id="CHEBI:61560"/>
        <dbReference type="ChEBI" id="CHEBI:173112"/>
        <dbReference type="EC" id="2.7.7.7"/>
    </reaction>
</comment>
<dbReference type="InterPro" id="IPR010372">
    <property type="entry name" value="DNA_pol3_delta_N"/>
</dbReference>
<keyword evidence="4" id="KW-0548">Nucleotidyltransferase</keyword>
<dbReference type="Gene3D" id="3.40.50.300">
    <property type="entry name" value="P-loop containing nucleotide triphosphate hydrolases"/>
    <property type="match status" value="1"/>
</dbReference>
<dbReference type="EC" id="2.7.7.7" evidence="1"/>
<dbReference type="InterPro" id="IPR008921">
    <property type="entry name" value="DNA_pol3_clamp-load_cplx_C"/>
</dbReference>
<feature type="domain" description="DNA polymerase III delta subunit-like C-terminal" evidence="10">
    <location>
        <begin position="128"/>
        <end position="242"/>
    </location>
</feature>
<comment type="similarity">
    <text evidence="7">Belongs to the DNA polymerase HolA subunit family.</text>
</comment>
<dbReference type="AlphaFoldDB" id="A0A0F9HDT5"/>
<reference evidence="11" key="1">
    <citation type="journal article" date="2015" name="Nature">
        <title>Complex archaea that bridge the gap between prokaryotes and eukaryotes.</title>
        <authorList>
            <person name="Spang A."/>
            <person name="Saw J.H."/>
            <person name="Jorgensen S.L."/>
            <person name="Zaremba-Niedzwiedzka K."/>
            <person name="Martijn J."/>
            <person name="Lind A.E."/>
            <person name="van Eijk R."/>
            <person name="Schleper C."/>
            <person name="Guy L."/>
            <person name="Ettema T.J."/>
        </authorList>
    </citation>
    <scope>NUCLEOTIDE SEQUENCE</scope>
</reference>
<evidence type="ECO:0000259" key="9">
    <source>
        <dbReference type="Pfam" id="PF06144"/>
    </source>
</evidence>
<dbReference type="Pfam" id="PF21694">
    <property type="entry name" value="DNA_pol3_delta_C"/>
    <property type="match status" value="1"/>
</dbReference>
<dbReference type="InterPro" id="IPR005790">
    <property type="entry name" value="DNA_polIII_delta"/>
</dbReference>
<proteinExistence type="inferred from homology"/>
<dbReference type="InterPro" id="IPR027417">
    <property type="entry name" value="P-loop_NTPase"/>
</dbReference>
<dbReference type="GO" id="GO:0006261">
    <property type="term" value="P:DNA-templated DNA replication"/>
    <property type="evidence" value="ECO:0007669"/>
    <property type="project" value="TreeGrafter"/>
</dbReference>
<gene>
    <name evidence="11" type="ORF">LCGC14_1715110</name>
</gene>
<dbReference type="PANTHER" id="PTHR34388">
    <property type="entry name" value="DNA POLYMERASE III SUBUNIT DELTA"/>
    <property type="match status" value="1"/>
</dbReference>
<dbReference type="SUPFAM" id="SSF48019">
    <property type="entry name" value="post-AAA+ oligomerization domain-like"/>
    <property type="match status" value="1"/>
</dbReference>
<dbReference type="GO" id="GO:0009360">
    <property type="term" value="C:DNA polymerase III complex"/>
    <property type="evidence" value="ECO:0007669"/>
    <property type="project" value="InterPro"/>
</dbReference>